<dbReference type="InterPro" id="IPR023214">
    <property type="entry name" value="HAD_sf"/>
</dbReference>
<dbReference type="SFLD" id="SFLDG01129">
    <property type="entry name" value="C1.5:_HAD__Beta-PGM__Phosphata"/>
    <property type="match status" value="1"/>
</dbReference>
<dbReference type="PANTHER" id="PTHR43481">
    <property type="entry name" value="FRUCTOSE-1-PHOSPHATE PHOSPHATASE"/>
    <property type="match status" value="1"/>
</dbReference>
<evidence type="ECO:0000313" key="1">
    <source>
        <dbReference type="EMBL" id="MFC4426934.1"/>
    </source>
</evidence>
<dbReference type="PANTHER" id="PTHR43481:SF4">
    <property type="entry name" value="GLYCEROL-1-PHOSPHATE PHOSPHOHYDROLASE 1-RELATED"/>
    <property type="match status" value="1"/>
</dbReference>
<name>A0ABV8XN18_9DEIO</name>
<keyword evidence="2" id="KW-1185">Reference proteome</keyword>
<accession>A0ABV8XN18</accession>
<gene>
    <name evidence="1" type="ORF">ACFOZ9_12010</name>
</gene>
<sequence length="220" mass="24016">MNWPWRPAGVLFDMDGVLTANNAFHRRAWQEVAAELLDLQLTEHDLDTKVDGGRNPEILERLTGQVPDETLLRTFHDAKEGRYRDLARGALREVTGLAAYLDALQDRDIPFALVTSGDAVNVAFALEALGLQSRFTVRVLGEDVTRGKPDPEPFVLGAARLGLDPRTCLAHEDAVNGVRSAVGAGCRVVALSTTAPSHVLLEAGAERSVPDFRGWPEWLA</sequence>
<reference evidence="2" key="1">
    <citation type="journal article" date="2019" name="Int. J. Syst. Evol. Microbiol.">
        <title>The Global Catalogue of Microorganisms (GCM) 10K type strain sequencing project: providing services to taxonomists for standard genome sequencing and annotation.</title>
        <authorList>
            <consortium name="The Broad Institute Genomics Platform"/>
            <consortium name="The Broad Institute Genome Sequencing Center for Infectious Disease"/>
            <person name="Wu L."/>
            <person name="Ma J."/>
        </authorList>
    </citation>
    <scope>NUCLEOTIDE SEQUENCE [LARGE SCALE GENOMIC DNA]</scope>
    <source>
        <strain evidence="2">CCUG 56029</strain>
    </source>
</reference>
<dbReference type="Pfam" id="PF00702">
    <property type="entry name" value="Hydrolase"/>
    <property type="match status" value="1"/>
</dbReference>
<protein>
    <submittedName>
        <fullName evidence="1">HAD family hydrolase</fullName>
    </submittedName>
</protein>
<dbReference type="InterPro" id="IPR006439">
    <property type="entry name" value="HAD-SF_hydro_IA"/>
</dbReference>
<dbReference type="EMBL" id="JBHSEH010000013">
    <property type="protein sequence ID" value="MFC4426934.1"/>
    <property type="molecule type" value="Genomic_DNA"/>
</dbReference>
<comment type="caution">
    <text evidence="1">The sequence shown here is derived from an EMBL/GenBank/DDBJ whole genome shotgun (WGS) entry which is preliminary data.</text>
</comment>
<dbReference type="InterPro" id="IPR023198">
    <property type="entry name" value="PGP-like_dom2"/>
</dbReference>
<dbReference type="InterPro" id="IPR036412">
    <property type="entry name" value="HAD-like_sf"/>
</dbReference>
<dbReference type="GO" id="GO:0016787">
    <property type="term" value="F:hydrolase activity"/>
    <property type="evidence" value="ECO:0007669"/>
    <property type="project" value="UniProtKB-KW"/>
</dbReference>
<evidence type="ECO:0000313" key="2">
    <source>
        <dbReference type="Proteomes" id="UP001595998"/>
    </source>
</evidence>
<organism evidence="1 2">
    <name type="scientific">Deinococcus navajonensis</name>
    <dbReference type="NCBI Taxonomy" id="309884"/>
    <lineage>
        <taxon>Bacteria</taxon>
        <taxon>Thermotogati</taxon>
        <taxon>Deinococcota</taxon>
        <taxon>Deinococci</taxon>
        <taxon>Deinococcales</taxon>
        <taxon>Deinococcaceae</taxon>
        <taxon>Deinococcus</taxon>
    </lineage>
</organism>
<keyword evidence="1" id="KW-0378">Hydrolase</keyword>
<dbReference type="SUPFAM" id="SSF56784">
    <property type="entry name" value="HAD-like"/>
    <property type="match status" value="1"/>
</dbReference>
<dbReference type="Gene3D" id="1.10.150.240">
    <property type="entry name" value="Putative phosphatase, domain 2"/>
    <property type="match status" value="1"/>
</dbReference>
<dbReference type="Proteomes" id="UP001595998">
    <property type="component" value="Unassembled WGS sequence"/>
</dbReference>
<dbReference type="InterPro" id="IPR051806">
    <property type="entry name" value="HAD-like_SPP"/>
</dbReference>
<dbReference type="SFLD" id="SFLDS00003">
    <property type="entry name" value="Haloacid_Dehalogenase"/>
    <property type="match status" value="1"/>
</dbReference>
<dbReference type="Gene3D" id="3.40.50.1000">
    <property type="entry name" value="HAD superfamily/HAD-like"/>
    <property type="match status" value="1"/>
</dbReference>
<dbReference type="RefSeq" id="WP_380039925.1">
    <property type="nucleotide sequence ID" value="NZ_JBHSEH010000013.1"/>
</dbReference>
<dbReference type="NCBIfam" id="TIGR01509">
    <property type="entry name" value="HAD-SF-IA-v3"/>
    <property type="match status" value="1"/>
</dbReference>
<proteinExistence type="predicted"/>